<sequence>MVTKAGLETRCMSRYLEDLKGNKMKCTVFGNLVGNLLALSDAATQGIAHVESQPQYSAEDELEGGARSIN</sequence>
<evidence type="ECO:0000256" key="1">
    <source>
        <dbReference type="SAM" id="MobiDB-lite"/>
    </source>
</evidence>
<comment type="caution">
    <text evidence="2">The sequence shown here is derived from an EMBL/GenBank/DDBJ whole genome shotgun (WGS) entry which is preliminary data.</text>
</comment>
<gene>
    <name evidence="2" type="ORF">PIB30_071639</name>
</gene>
<evidence type="ECO:0000313" key="3">
    <source>
        <dbReference type="Proteomes" id="UP001341840"/>
    </source>
</evidence>
<keyword evidence="3" id="KW-1185">Reference proteome</keyword>
<dbReference type="EMBL" id="JASCZI010151866">
    <property type="protein sequence ID" value="MED6174711.1"/>
    <property type="molecule type" value="Genomic_DNA"/>
</dbReference>
<reference evidence="2 3" key="1">
    <citation type="journal article" date="2023" name="Plants (Basel)">
        <title>Bridging the Gap: Combining Genomics and Transcriptomics Approaches to Understand Stylosanthes scabra, an Orphan Legume from the Brazilian Caatinga.</title>
        <authorList>
            <person name="Ferreira-Neto J.R.C."/>
            <person name="da Silva M.D."/>
            <person name="Binneck E."/>
            <person name="de Melo N.F."/>
            <person name="da Silva R.H."/>
            <person name="de Melo A.L.T.M."/>
            <person name="Pandolfi V."/>
            <person name="Bustamante F.O."/>
            <person name="Brasileiro-Vidal A.C."/>
            <person name="Benko-Iseppon A.M."/>
        </authorList>
    </citation>
    <scope>NUCLEOTIDE SEQUENCE [LARGE SCALE GENOMIC DNA]</scope>
    <source>
        <tissue evidence="2">Leaves</tissue>
    </source>
</reference>
<evidence type="ECO:0000313" key="2">
    <source>
        <dbReference type="EMBL" id="MED6174711.1"/>
    </source>
</evidence>
<name>A0ABU6VNA9_9FABA</name>
<organism evidence="2 3">
    <name type="scientific">Stylosanthes scabra</name>
    <dbReference type="NCBI Taxonomy" id="79078"/>
    <lineage>
        <taxon>Eukaryota</taxon>
        <taxon>Viridiplantae</taxon>
        <taxon>Streptophyta</taxon>
        <taxon>Embryophyta</taxon>
        <taxon>Tracheophyta</taxon>
        <taxon>Spermatophyta</taxon>
        <taxon>Magnoliopsida</taxon>
        <taxon>eudicotyledons</taxon>
        <taxon>Gunneridae</taxon>
        <taxon>Pentapetalae</taxon>
        <taxon>rosids</taxon>
        <taxon>fabids</taxon>
        <taxon>Fabales</taxon>
        <taxon>Fabaceae</taxon>
        <taxon>Papilionoideae</taxon>
        <taxon>50 kb inversion clade</taxon>
        <taxon>dalbergioids sensu lato</taxon>
        <taxon>Dalbergieae</taxon>
        <taxon>Pterocarpus clade</taxon>
        <taxon>Stylosanthes</taxon>
    </lineage>
</organism>
<accession>A0ABU6VNA9</accession>
<dbReference type="Proteomes" id="UP001341840">
    <property type="component" value="Unassembled WGS sequence"/>
</dbReference>
<proteinExistence type="predicted"/>
<feature type="region of interest" description="Disordered" evidence="1">
    <location>
        <begin position="51"/>
        <end position="70"/>
    </location>
</feature>
<protein>
    <submittedName>
        <fullName evidence="2">Uncharacterized protein</fullName>
    </submittedName>
</protein>